<protein>
    <submittedName>
        <fullName evidence="1">GNAT family N-acetyltransferase</fullName>
    </submittedName>
</protein>
<dbReference type="EMBL" id="JAAGMN010005857">
    <property type="protein sequence ID" value="NEE15946.1"/>
    <property type="molecule type" value="Genomic_DNA"/>
</dbReference>
<proteinExistence type="predicted"/>
<gene>
    <name evidence="1" type="ORF">G3M58_56950</name>
</gene>
<name>A0A6G3XDS9_9ACTN</name>
<dbReference type="GO" id="GO:0016740">
    <property type="term" value="F:transferase activity"/>
    <property type="evidence" value="ECO:0007669"/>
    <property type="project" value="UniProtKB-KW"/>
</dbReference>
<feature type="non-terminal residue" evidence="1">
    <location>
        <position position="49"/>
    </location>
</feature>
<reference evidence="1" key="1">
    <citation type="submission" date="2020-01" db="EMBL/GenBank/DDBJ databases">
        <title>Insect and environment-associated Actinomycetes.</title>
        <authorList>
            <person name="Currrie C."/>
            <person name="Chevrette M."/>
            <person name="Carlson C."/>
            <person name="Stubbendieck R."/>
            <person name="Wendt-Pienkowski E."/>
        </authorList>
    </citation>
    <scope>NUCLEOTIDE SEQUENCE</scope>
    <source>
        <strain evidence="1">SID7499</strain>
    </source>
</reference>
<accession>A0A6G3XDS9</accession>
<organism evidence="1">
    <name type="scientific">Streptomyces sp. SID7499</name>
    <dbReference type="NCBI Taxonomy" id="2706086"/>
    <lineage>
        <taxon>Bacteria</taxon>
        <taxon>Bacillati</taxon>
        <taxon>Actinomycetota</taxon>
        <taxon>Actinomycetes</taxon>
        <taxon>Kitasatosporales</taxon>
        <taxon>Streptomycetaceae</taxon>
        <taxon>Streptomyces</taxon>
    </lineage>
</organism>
<evidence type="ECO:0000313" key="1">
    <source>
        <dbReference type="EMBL" id="NEE15946.1"/>
    </source>
</evidence>
<dbReference type="AlphaFoldDB" id="A0A6G3XDS9"/>
<keyword evidence="1" id="KW-0808">Transferase</keyword>
<sequence>MTDLVIRALTPSDAALFTTFQDNPYVGRAAFGHAYTSTADGGEYRPDWS</sequence>
<comment type="caution">
    <text evidence="1">The sequence shown here is derived from an EMBL/GenBank/DDBJ whole genome shotgun (WGS) entry which is preliminary data.</text>
</comment>